<dbReference type="GO" id="GO:0006508">
    <property type="term" value="P:proteolysis"/>
    <property type="evidence" value="ECO:0007669"/>
    <property type="project" value="UniProtKB-KW"/>
</dbReference>
<evidence type="ECO:0000256" key="7">
    <source>
        <dbReference type="ARBA" id="ARBA00022918"/>
    </source>
</evidence>
<keyword evidence="3" id="KW-0548">Nucleotidyltransferase</keyword>
<proteinExistence type="predicted"/>
<evidence type="ECO:0000256" key="4">
    <source>
        <dbReference type="ARBA" id="ARBA00022722"/>
    </source>
</evidence>
<keyword evidence="1" id="KW-0645">Protease</keyword>
<keyword evidence="5" id="KW-0255">Endonuclease</keyword>
<evidence type="ECO:0000256" key="3">
    <source>
        <dbReference type="ARBA" id="ARBA00022695"/>
    </source>
</evidence>
<dbReference type="GO" id="GO:0008233">
    <property type="term" value="F:peptidase activity"/>
    <property type="evidence" value="ECO:0007669"/>
    <property type="project" value="UniProtKB-KW"/>
</dbReference>
<dbReference type="WBParaSite" id="TREG1_31560.3">
    <property type="protein sequence ID" value="TREG1_31560.3"/>
    <property type="gene ID" value="TREG1_31560"/>
</dbReference>
<accession>A0AA85JH39</accession>
<dbReference type="InterPro" id="IPR000477">
    <property type="entry name" value="RT_dom"/>
</dbReference>
<reference evidence="9" key="1">
    <citation type="submission" date="2022-06" db="EMBL/GenBank/DDBJ databases">
        <authorList>
            <person name="Berger JAMES D."/>
            <person name="Berger JAMES D."/>
        </authorList>
    </citation>
    <scope>NUCLEOTIDE SEQUENCE [LARGE SCALE GENOMIC DNA]</scope>
</reference>
<evidence type="ECO:0000256" key="5">
    <source>
        <dbReference type="ARBA" id="ARBA00022759"/>
    </source>
</evidence>
<dbReference type="Gene3D" id="3.30.70.270">
    <property type="match status" value="1"/>
</dbReference>
<name>A0AA85JH39_TRIRE</name>
<evidence type="ECO:0000256" key="1">
    <source>
        <dbReference type="ARBA" id="ARBA00022670"/>
    </source>
</evidence>
<keyword evidence="4" id="KW-0540">Nuclease</keyword>
<organism evidence="9 10">
    <name type="scientific">Trichobilharzia regenti</name>
    <name type="common">Nasal bird schistosome</name>
    <dbReference type="NCBI Taxonomy" id="157069"/>
    <lineage>
        <taxon>Eukaryota</taxon>
        <taxon>Metazoa</taxon>
        <taxon>Spiralia</taxon>
        <taxon>Lophotrochozoa</taxon>
        <taxon>Platyhelminthes</taxon>
        <taxon>Trematoda</taxon>
        <taxon>Digenea</taxon>
        <taxon>Strigeidida</taxon>
        <taxon>Schistosomatoidea</taxon>
        <taxon>Schistosomatidae</taxon>
        <taxon>Trichobilharzia</taxon>
    </lineage>
</organism>
<dbReference type="PANTHER" id="PTHR24559">
    <property type="entry name" value="TRANSPOSON TY3-I GAG-POL POLYPROTEIN"/>
    <property type="match status" value="1"/>
</dbReference>
<evidence type="ECO:0000313" key="9">
    <source>
        <dbReference type="Proteomes" id="UP000050795"/>
    </source>
</evidence>
<keyword evidence="7" id="KW-0695">RNA-directed DNA polymerase</keyword>
<sequence>LTRRDCFPLPRIDDTFDALEGSNWFTTLDLASGYWQVEVHPDDRQKTAFIVQAGLYEFETMPFGLVNAPATFQRLMQTVLSDCIPVRR</sequence>
<dbReference type="InterPro" id="IPR053134">
    <property type="entry name" value="RNA-dir_DNA_polymerase"/>
</dbReference>
<evidence type="ECO:0000259" key="8">
    <source>
        <dbReference type="Pfam" id="PF00078"/>
    </source>
</evidence>
<evidence type="ECO:0000313" key="10">
    <source>
        <dbReference type="WBParaSite" id="TREG1_31560.3"/>
    </source>
</evidence>
<dbReference type="Proteomes" id="UP000050795">
    <property type="component" value="Unassembled WGS sequence"/>
</dbReference>
<dbReference type="FunFam" id="3.10.10.10:FF:000007">
    <property type="entry name" value="Retrovirus-related Pol polyprotein from transposon 17.6-like Protein"/>
    <property type="match status" value="1"/>
</dbReference>
<dbReference type="InterPro" id="IPR043128">
    <property type="entry name" value="Rev_trsase/Diguanyl_cyclase"/>
</dbReference>
<dbReference type="Pfam" id="PF00078">
    <property type="entry name" value="RVT_1"/>
    <property type="match status" value="1"/>
</dbReference>
<feature type="domain" description="Reverse transcriptase" evidence="8">
    <location>
        <begin position="5"/>
        <end position="83"/>
    </location>
</feature>
<keyword evidence="9" id="KW-1185">Reference proteome</keyword>
<dbReference type="GO" id="GO:0003964">
    <property type="term" value="F:RNA-directed DNA polymerase activity"/>
    <property type="evidence" value="ECO:0007669"/>
    <property type="project" value="UniProtKB-KW"/>
</dbReference>
<dbReference type="AlphaFoldDB" id="A0AA85JH39"/>
<dbReference type="SUPFAM" id="SSF56672">
    <property type="entry name" value="DNA/RNA polymerases"/>
    <property type="match status" value="1"/>
</dbReference>
<reference evidence="10" key="2">
    <citation type="submission" date="2023-11" db="UniProtKB">
        <authorList>
            <consortium name="WormBaseParasite"/>
        </authorList>
    </citation>
    <scope>IDENTIFICATION</scope>
</reference>
<protein>
    <recommendedName>
        <fullName evidence="8">Reverse transcriptase domain-containing protein</fullName>
    </recommendedName>
</protein>
<dbReference type="GO" id="GO:0004519">
    <property type="term" value="F:endonuclease activity"/>
    <property type="evidence" value="ECO:0007669"/>
    <property type="project" value="UniProtKB-KW"/>
</dbReference>
<evidence type="ECO:0000256" key="6">
    <source>
        <dbReference type="ARBA" id="ARBA00022801"/>
    </source>
</evidence>
<dbReference type="Gene3D" id="3.10.10.10">
    <property type="entry name" value="HIV Type 1 Reverse Transcriptase, subunit A, domain 1"/>
    <property type="match status" value="1"/>
</dbReference>
<keyword evidence="2" id="KW-0808">Transferase</keyword>
<keyword evidence="6" id="KW-0378">Hydrolase</keyword>
<dbReference type="PANTHER" id="PTHR24559:SF435">
    <property type="entry name" value="RIBONUCLEASE H"/>
    <property type="match status" value="1"/>
</dbReference>
<dbReference type="InterPro" id="IPR043502">
    <property type="entry name" value="DNA/RNA_pol_sf"/>
</dbReference>
<evidence type="ECO:0000256" key="2">
    <source>
        <dbReference type="ARBA" id="ARBA00022679"/>
    </source>
</evidence>
<dbReference type="CDD" id="cd01647">
    <property type="entry name" value="RT_LTR"/>
    <property type="match status" value="1"/>
</dbReference>